<dbReference type="InterPro" id="IPR023213">
    <property type="entry name" value="CAT-like_dom_sf"/>
</dbReference>
<dbReference type="Gene3D" id="3.30.559.30">
    <property type="entry name" value="Nonribosomal peptide synthetase, condensation domain"/>
    <property type="match status" value="1"/>
</dbReference>
<keyword evidence="3" id="KW-1185">Reference proteome</keyword>
<dbReference type="EMBL" id="PVTP01000008">
    <property type="protein sequence ID" value="PRY76546.1"/>
    <property type="molecule type" value="Genomic_DNA"/>
</dbReference>
<dbReference type="Gene3D" id="3.30.559.10">
    <property type="entry name" value="Chloramphenicol acetyltransferase-like domain"/>
    <property type="match status" value="1"/>
</dbReference>
<evidence type="ECO:0000313" key="3">
    <source>
        <dbReference type="Proteomes" id="UP000238007"/>
    </source>
</evidence>
<name>A0A2T0VX66_9RHOB</name>
<dbReference type="GO" id="GO:0003824">
    <property type="term" value="F:catalytic activity"/>
    <property type="evidence" value="ECO:0007669"/>
    <property type="project" value="InterPro"/>
</dbReference>
<dbReference type="SUPFAM" id="SSF52777">
    <property type="entry name" value="CoA-dependent acyltransferases"/>
    <property type="match status" value="2"/>
</dbReference>
<dbReference type="OrthoDB" id="9803968at2"/>
<evidence type="ECO:0000259" key="1">
    <source>
        <dbReference type="Pfam" id="PF00668"/>
    </source>
</evidence>
<proteinExistence type="predicted"/>
<gene>
    <name evidence="2" type="ORF">CLV80_10810</name>
</gene>
<dbReference type="AlphaFoldDB" id="A0A2T0VX66"/>
<dbReference type="Pfam" id="PF00668">
    <property type="entry name" value="Condensation"/>
    <property type="match status" value="1"/>
</dbReference>
<feature type="domain" description="Condensation" evidence="1">
    <location>
        <begin position="14"/>
        <end position="354"/>
    </location>
</feature>
<organism evidence="2 3">
    <name type="scientific">Yoonia maritima</name>
    <dbReference type="NCBI Taxonomy" id="1435347"/>
    <lineage>
        <taxon>Bacteria</taxon>
        <taxon>Pseudomonadati</taxon>
        <taxon>Pseudomonadota</taxon>
        <taxon>Alphaproteobacteria</taxon>
        <taxon>Rhodobacterales</taxon>
        <taxon>Paracoccaceae</taxon>
        <taxon>Yoonia</taxon>
    </lineage>
</organism>
<dbReference type="InterPro" id="IPR001242">
    <property type="entry name" value="Condensation_dom"/>
</dbReference>
<evidence type="ECO:0000313" key="2">
    <source>
        <dbReference type="EMBL" id="PRY76546.1"/>
    </source>
</evidence>
<reference evidence="2 3" key="1">
    <citation type="submission" date="2018-03" db="EMBL/GenBank/DDBJ databases">
        <title>Genomic Encyclopedia of Archaeal and Bacterial Type Strains, Phase II (KMG-II): from individual species to whole genera.</title>
        <authorList>
            <person name="Goeker M."/>
        </authorList>
    </citation>
    <scope>NUCLEOTIDE SEQUENCE [LARGE SCALE GENOMIC DNA]</scope>
    <source>
        <strain evidence="2 3">DSM 101533</strain>
    </source>
</reference>
<comment type="caution">
    <text evidence="2">The sequence shown here is derived from an EMBL/GenBank/DDBJ whole genome shotgun (WGS) entry which is preliminary data.</text>
</comment>
<protein>
    <submittedName>
        <fullName evidence="2">Enterobactin synthetase component F</fullName>
    </submittedName>
</protein>
<sequence length="464" mass="51040">MSAQPTAAPWLDLTLAQFDFWEEFRLHPDRPLSTVAHCTIIEGPVDEAALIGALNQLAQETDVLALRFRDGPDGPRQQIDPARIPTVHYHDLTSETDPEAAGRKMMEADIAKPIDLERDQISALWLLKFSGTRWLWYLRGHHIMLDGYGVSLIERRAAALYAQALGHPADLGAFQPFPRYLEEETAYRASAHHTRDQDRWTQTLADGPDLTVLEKDEEDYGCSPLSAAPELPPTLPALLRQTAENNDMGWPDLLTLLSAAWVTRDLSADGPGLPVWLPYMSRFGSVSAEIPALVVNILPLIVTNVADETLGDYLVRMGKVLRKLRRHGRYRVEQLAADRGLKEGQRFFFSPLINVIPFDPPQFIGCTAEREVLAAGPGDGFNLTWGGASNADGLGLWIDADPASQAQFTASTIDLVPFIIRACADGAFDMPLAELLRHAAPALPIAAQKKSTPIRPIAGRLEGA</sequence>
<dbReference type="Proteomes" id="UP000238007">
    <property type="component" value="Unassembled WGS sequence"/>
</dbReference>
<accession>A0A2T0VX66</accession>
<dbReference type="RefSeq" id="WP_106358199.1">
    <property type="nucleotide sequence ID" value="NZ_PVTP01000008.1"/>
</dbReference>